<accession>A0ABT3V0C8</accession>
<dbReference type="EMBL" id="JAIFZO010000002">
    <property type="protein sequence ID" value="MCX4231748.1"/>
    <property type="molecule type" value="Genomic_DNA"/>
</dbReference>
<gene>
    <name evidence="1" type="ORF">K3769_02970</name>
</gene>
<sequence length="110" mass="11641">MDTNTAFLAYGVHVGGDGQEAERIDEVLLTFKDRCPNVHSAVGGSCLGEEVFLVAYSKQVASGGHGRAAGISPEQQAGWDVQLADSTRVLGYTGRASLQRPAWLCSTELS</sequence>
<keyword evidence="2" id="KW-1185">Reference proteome</keyword>
<evidence type="ECO:0000313" key="1">
    <source>
        <dbReference type="EMBL" id="MCX4231748.1"/>
    </source>
</evidence>
<proteinExistence type="predicted"/>
<evidence type="ECO:0000313" key="2">
    <source>
        <dbReference type="Proteomes" id="UP001165590"/>
    </source>
</evidence>
<name>A0ABT3V0C8_9ACTN</name>
<comment type="caution">
    <text evidence="1">The sequence shown here is derived from an EMBL/GenBank/DDBJ whole genome shotgun (WGS) entry which is preliminary data.</text>
</comment>
<reference evidence="1" key="1">
    <citation type="journal article" date="2022" name="bioRxiv">
        <title>Discovery and biosynthetic assessment of Streptomyces ortus sp nov. isolated from a deep-sea sponge.</title>
        <authorList>
            <person name="Williams S.E."/>
        </authorList>
    </citation>
    <scope>NUCLEOTIDE SEQUENCE</scope>
    <source>
        <strain evidence="1">A15ISP2-DRY2</strain>
    </source>
</reference>
<dbReference type="RefSeq" id="WP_267024869.1">
    <property type="nucleotide sequence ID" value="NZ_JAIFZO010000002.1"/>
</dbReference>
<protein>
    <submittedName>
        <fullName evidence="1">Uncharacterized protein</fullName>
    </submittedName>
</protein>
<organism evidence="1 2">
    <name type="scientific">Streptomyces ortus</name>
    <dbReference type="NCBI Taxonomy" id="2867268"/>
    <lineage>
        <taxon>Bacteria</taxon>
        <taxon>Bacillati</taxon>
        <taxon>Actinomycetota</taxon>
        <taxon>Actinomycetes</taxon>
        <taxon>Kitasatosporales</taxon>
        <taxon>Streptomycetaceae</taxon>
        <taxon>Streptomyces</taxon>
    </lineage>
</organism>
<dbReference type="Proteomes" id="UP001165590">
    <property type="component" value="Unassembled WGS sequence"/>
</dbReference>